<gene>
    <name evidence="4" type="ORF">ACFPOD_03630</name>
</gene>
<evidence type="ECO:0000256" key="2">
    <source>
        <dbReference type="ARBA" id="ARBA00023239"/>
    </source>
</evidence>
<dbReference type="SMART" id="SM01007">
    <property type="entry name" value="Aldolase_II"/>
    <property type="match status" value="1"/>
</dbReference>
<feature type="domain" description="Class II aldolase/adducin N-terminal" evidence="3">
    <location>
        <begin position="11"/>
        <end position="188"/>
    </location>
</feature>
<keyword evidence="2" id="KW-0456">Lyase</keyword>
<dbReference type="InterPro" id="IPR050197">
    <property type="entry name" value="Aldolase_class_II_sugar_metab"/>
</dbReference>
<evidence type="ECO:0000256" key="1">
    <source>
        <dbReference type="ARBA" id="ARBA00022723"/>
    </source>
</evidence>
<dbReference type="InterPro" id="IPR036409">
    <property type="entry name" value="Aldolase_II/adducin_N_sf"/>
</dbReference>
<comment type="caution">
    <text evidence="4">The sequence shown here is derived from an EMBL/GenBank/DDBJ whole genome shotgun (WGS) entry which is preliminary data.</text>
</comment>
<dbReference type="PANTHER" id="PTHR22789:SF0">
    <property type="entry name" value="3-OXO-TETRONATE 4-PHOSPHATE DECARBOXYLASE-RELATED"/>
    <property type="match status" value="1"/>
</dbReference>
<name>A0ABW0T5F3_9HYPH</name>
<evidence type="ECO:0000259" key="3">
    <source>
        <dbReference type="SMART" id="SM01007"/>
    </source>
</evidence>
<dbReference type="RefSeq" id="WP_223019995.1">
    <property type="nucleotide sequence ID" value="NZ_CP078143.1"/>
</dbReference>
<organism evidence="4 5">
    <name type="scientific">Nitratireductor kimnyeongensis</name>
    <dbReference type="NCBI Taxonomy" id="430679"/>
    <lineage>
        <taxon>Bacteria</taxon>
        <taxon>Pseudomonadati</taxon>
        <taxon>Pseudomonadota</taxon>
        <taxon>Alphaproteobacteria</taxon>
        <taxon>Hyphomicrobiales</taxon>
        <taxon>Phyllobacteriaceae</taxon>
        <taxon>Nitratireductor</taxon>
    </lineage>
</organism>
<accession>A0ABW0T5F3</accession>
<evidence type="ECO:0000313" key="5">
    <source>
        <dbReference type="Proteomes" id="UP001596107"/>
    </source>
</evidence>
<keyword evidence="1" id="KW-0479">Metal-binding</keyword>
<dbReference type="SUPFAM" id="SSF53639">
    <property type="entry name" value="AraD/HMP-PK domain-like"/>
    <property type="match status" value="1"/>
</dbReference>
<keyword evidence="5" id="KW-1185">Reference proteome</keyword>
<protein>
    <submittedName>
        <fullName evidence="4">Class II aldolase/adducin family protein</fullName>
    </submittedName>
</protein>
<dbReference type="EMBL" id="JBHSNB010000001">
    <property type="protein sequence ID" value="MFC5584190.1"/>
    <property type="molecule type" value="Genomic_DNA"/>
</dbReference>
<dbReference type="Gene3D" id="3.40.225.10">
    <property type="entry name" value="Class II aldolase/adducin N-terminal domain"/>
    <property type="match status" value="1"/>
</dbReference>
<dbReference type="InterPro" id="IPR001303">
    <property type="entry name" value="Aldolase_II/adducin_N"/>
</dbReference>
<sequence length="250" mass="27209">MDHDPHAILAEQIAAATRMLVAQGILDYSGHISARMPDGEHFMIQSASDSRGELDPSRLLVVDMDGKVIHGDLKPPLELALHTEILRARPDVGAVLHCHMELAITFTLMKGIQLKPMRARAVRWASGIPTHPDPSLITTSEQGTALAGTLGQHNAALIRAHGLAMTAETVPALFVDAVHFLENAKQHMMVLQAGQEPMPLTAEEIAQISSPRGFHVAKLWNFYIRQAQSGNLIPQSWSTSLQDAASGHRE</sequence>
<dbReference type="PANTHER" id="PTHR22789">
    <property type="entry name" value="FUCULOSE PHOSPHATE ALDOLASE"/>
    <property type="match status" value="1"/>
</dbReference>
<reference evidence="5" key="1">
    <citation type="journal article" date="2019" name="Int. J. Syst. Evol. Microbiol.">
        <title>The Global Catalogue of Microorganisms (GCM) 10K type strain sequencing project: providing services to taxonomists for standard genome sequencing and annotation.</title>
        <authorList>
            <consortium name="The Broad Institute Genomics Platform"/>
            <consortium name="The Broad Institute Genome Sequencing Center for Infectious Disease"/>
            <person name="Wu L."/>
            <person name="Ma J."/>
        </authorList>
    </citation>
    <scope>NUCLEOTIDE SEQUENCE [LARGE SCALE GENOMIC DNA]</scope>
    <source>
        <strain evidence="5">JCM 3366</strain>
    </source>
</reference>
<dbReference type="Pfam" id="PF00596">
    <property type="entry name" value="Aldolase_II"/>
    <property type="match status" value="1"/>
</dbReference>
<dbReference type="Proteomes" id="UP001596107">
    <property type="component" value="Unassembled WGS sequence"/>
</dbReference>
<evidence type="ECO:0000313" key="4">
    <source>
        <dbReference type="EMBL" id="MFC5584190.1"/>
    </source>
</evidence>
<proteinExistence type="predicted"/>